<name>A0ABP6RKI8_9PSEU</name>
<keyword evidence="4" id="KW-1185">Reference proteome</keyword>
<feature type="region of interest" description="Disordered" evidence="1">
    <location>
        <begin position="1"/>
        <end position="21"/>
    </location>
</feature>
<dbReference type="Gene3D" id="3.40.250.10">
    <property type="entry name" value="Rhodanese-like domain"/>
    <property type="match status" value="1"/>
</dbReference>
<dbReference type="RefSeq" id="WP_258347588.1">
    <property type="nucleotide sequence ID" value="NZ_BAAAYK010000038.1"/>
</dbReference>
<gene>
    <name evidence="3" type="ORF">GCM10020366_14980</name>
</gene>
<feature type="domain" description="Rhodanese" evidence="2">
    <location>
        <begin position="47"/>
        <end position="144"/>
    </location>
</feature>
<evidence type="ECO:0000259" key="2">
    <source>
        <dbReference type="PROSITE" id="PS50206"/>
    </source>
</evidence>
<dbReference type="SMART" id="SM00450">
    <property type="entry name" value="RHOD"/>
    <property type="match status" value="1"/>
</dbReference>
<dbReference type="PROSITE" id="PS50206">
    <property type="entry name" value="RHODANESE_3"/>
    <property type="match status" value="1"/>
</dbReference>
<reference evidence="4" key="1">
    <citation type="journal article" date="2019" name="Int. J. Syst. Evol. Microbiol.">
        <title>The Global Catalogue of Microorganisms (GCM) 10K type strain sequencing project: providing services to taxonomists for standard genome sequencing and annotation.</title>
        <authorList>
            <consortium name="The Broad Institute Genomics Platform"/>
            <consortium name="The Broad Institute Genome Sequencing Center for Infectious Disease"/>
            <person name="Wu L."/>
            <person name="Ma J."/>
        </authorList>
    </citation>
    <scope>NUCLEOTIDE SEQUENCE [LARGE SCALE GENOMIC DNA]</scope>
    <source>
        <strain evidence="4">JCM 9687</strain>
    </source>
</reference>
<organism evidence="3 4">
    <name type="scientific">Saccharopolyspora gregorii</name>
    <dbReference type="NCBI Taxonomy" id="33914"/>
    <lineage>
        <taxon>Bacteria</taxon>
        <taxon>Bacillati</taxon>
        <taxon>Actinomycetota</taxon>
        <taxon>Actinomycetes</taxon>
        <taxon>Pseudonocardiales</taxon>
        <taxon>Pseudonocardiaceae</taxon>
        <taxon>Saccharopolyspora</taxon>
    </lineage>
</organism>
<evidence type="ECO:0000313" key="3">
    <source>
        <dbReference type="EMBL" id="GAA3355327.1"/>
    </source>
</evidence>
<dbReference type="PANTHER" id="PTHR44086:SF10">
    <property type="entry name" value="THIOSULFATE SULFURTRANSFERASE_RHODANESE-LIKE DOMAIN-CONTAINING PROTEIN 3"/>
    <property type="match status" value="1"/>
</dbReference>
<dbReference type="EMBL" id="BAAAYK010000038">
    <property type="protein sequence ID" value="GAA3355327.1"/>
    <property type="molecule type" value="Genomic_DNA"/>
</dbReference>
<protein>
    <submittedName>
        <fullName evidence="3">Rhodanese-like domain-containing protein</fullName>
    </submittedName>
</protein>
<proteinExistence type="predicted"/>
<dbReference type="Proteomes" id="UP001500483">
    <property type="component" value="Unassembled WGS sequence"/>
</dbReference>
<accession>A0ABP6RKI8</accession>
<dbReference type="InterPro" id="IPR036873">
    <property type="entry name" value="Rhodanese-like_dom_sf"/>
</dbReference>
<evidence type="ECO:0000313" key="4">
    <source>
        <dbReference type="Proteomes" id="UP001500483"/>
    </source>
</evidence>
<dbReference type="SUPFAM" id="SSF52821">
    <property type="entry name" value="Rhodanese/Cell cycle control phosphatase"/>
    <property type="match status" value="1"/>
</dbReference>
<evidence type="ECO:0000256" key="1">
    <source>
        <dbReference type="SAM" id="MobiDB-lite"/>
    </source>
</evidence>
<sequence>MSEVTVPQQRVHPEDTPGFGPYGIDHLLGDARDELDRVDPHRAAELQRDGALLIDIRPQANRLSEGEIPGALTVERIVLEWRLDPSSPHRLDGLRVDQPVILVCNEGYASSLAAAQARDLGLGRATDLVGGFRAWAAAGLPVVEGGHAPVG</sequence>
<dbReference type="Pfam" id="PF00581">
    <property type="entry name" value="Rhodanese"/>
    <property type="match status" value="1"/>
</dbReference>
<comment type="caution">
    <text evidence="3">The sequence shown here is derived from an EMBL/GenBank/DDBJ whole genome shotgun (WGS) entry which is preliminary data.</text>
</comment>
<dbReference type="InterPro" id="IPR001763">
    <property type="entry name" value="Rhodanese-like_dom"/>
</dbReference>
<dbReference type="PANTHER" id="PTHR44086">
    <property type="entry name" value="THIOSULFATE SULFURTRANSFERASE RDL2, MITOCHONDRIAL-RELATED"/>
    <property type="match status" value="1"/>
</dbReference>